<gene>
    <name evidence="2" type="ORF">BSU04_00010</name>
</gene>
<name>A0A226XBB7_CABSO</name>
<sequence>MKLLAWSEGLLEIIHRVQEENGHLRDEVAVLKGEKKRPTFKPSRMNEDAGKKIRGSGSNAKWEIRRTTRIREEEQDVETEDRL</sequence>
<dbReference type="Proteomes" id="UP000214720">
    <property type="component" value="Unassembled WGS sequence"/>
</dbReference>
<feature type="region of interest" description="Disordered" evidence="1">
    <location>
        <begin position="35"/>
        <end position="58"/>
    </location>
</feature>
<protein>
    <submittedName>
        <fullName evidence="2">Uncharacterized protein</fullName>
    </submittedName>
</protein>
<evidence type="ECO:0000313" key="2">
    <source>
        <dbReference type="EMBL" id="OXC80782.1"/>
    </source>
</evidence>
<accession>A0A226XBB7</accession>
<reference evidence="3" key="1">
    <citation type="submission" date="2017-01" db="EMBL/GenBank/DDBJ databases">
        <title>Genome Analysis of Deinococcus marmoris KOPRI26562.</title>
        <authorList>
            <person name="Kim J.H."/>
            <person name="Oh H.-M."/>
        </authorList>
    </citation>
    <scope>NUCLEOTIDE SEQUENCE [LARGE SCALE GENOMIC DNA]</scope>
    <source>
        <strain evidence="3">PAMC 26633</strain>
    </source>
</reference>
<dbReference type="EMBL" id="MTHB01000002">
    <property type="protein sequence ID" value="OXC80782.1"/>
    <property type="molecule type" value="Genomic_DNA"/>
</dbReference>
<dbReference type="AlphaFoldDB" id="A0A226XBB7"/>
<evidence type="ECO:0000313" key="3">
    <source>
        <dbReference type="Proteomes" id="UP000214720"/>
    </source>
</evidence>
<evidence type="ECO:0000256" key="1">
    <source>
        <dbReference type="SAM" id="MobiDB-lite"/>
    </source>
</evidence>
<comment type="caution">
    <text evidence="2">The sequence shown here is derived from an EMBL/GenBank/DDBJ whole genome shotgun (WGS) entry which is preliminary data.</text>
</comment>
<proteinExistence type="predicted"/>
<organism evidence="2 3">
    <name type="scientific">Caballeronia sordidicola</name>
    <name type="common">Burkholderia sordidicola</name>
    <dbReference type="NCBI Taxonomy" id="196367"/>
    <lineage>
        <taxon>Bacteria</taxon>
        <taxon>Pseudomonadati</taxon>
        <taxon>Pseudomonadota</taxon>
        <taxon>Betaproteobacteria</taxon>
        <taxon>Burkholderiales</taxon>
        <taxon>Burkholderiaceae</taxon>
        <taxon>Caballeronia</taxon>
    </lineage>
</organism>